<reference evidence="2" key="1">
    <citation type="journal article" date="2023" name="Mol. Biol. Evol.">
        <title>Third-Generation Sequencing Reveals the Adaptive Role of the Epigenome in Three Deep-Sea Polychaetes.</title>
        <authorList>
            <person name="Perez M."/>
            <person name="Aroh O."/>
            <person name="Sun Y."/>
            <person name="Lan Y."/>
            <person name="Juniper S.K."/>
            <person name="Young C.R."/>
            <person name="Angers B."/>
            <person name="Qian P.Y."/>
        </authorList>
    </citation>
    <scope>NUCLEOTIDE SEQUENCE</scope>
    <source>
        <strain evidence="2">R07B-5</strain>
    </source>
</reference>
<evidence type="ECO:0000313" key="3">
    <source>
        <dbReference type="Proteomes" id="UP001209878"/>
    </source>
</evidence>
<dbReference type="Proteomes" id="UP001209878">
    <property type="component" value="Unassembled WGS sequence"/>
</dbReference>
<feature type="compositionally biased region" description="Polar residues" evidence="1">
    <location>
        <begin position="160"/>
        <end position="171"/>
    </location>
</feature>
<feature type="region of interest" description="Disordered" evidence="1">
    <location>
        <begin position="130"/>
        <end position="189"/>
    </location>
</feature>
<dbReference type="AlphaFoldDB" id="A0AAD9NSH4"/>
<comment type="caution">
    <text evidence="2">The sequence shown here is derived from an EMBL/GenBank/DDBJ whole genome shotgun (WGS) entry which is preliminary data.</text>
</comment>
<accession>A0AAD9NSH4</accession>
<feature type="compositionally biased region" description="Polar residues" evidence="1">
    <location>
        <begin position="400"/>
        <end position="409"/>
    </location>
</feature>
<proteinExistence type="predicted"/>
<organism evidence="2 3">
    <name type="scientific">Ridgeia piscesae</name>
    <name type="common">Tubeworm</name>
    <dbReference type="NCBI Taxonomy" id="27915"/>
    <lineage>
        <taxon>Eukaryota</taxon>
        <taxon>Metazoa</taxon>
        <taxon>Spiralia</taxon>
        <taxon>Lophotrochozoa</taxon>
        <taxon>Annelida</taxon>
        <taxon>Polychaeta</taxon>
        <taxon>Sedentaria</taxon>
        <taxon>Canalipalpata</taxon>
        <taxon>Sabellida</taxon>
        <taxon>Siboglinidae</taxon>
        <taxon>Ridgeia</taxon>
    </lineage>
</organism>
<keyword evidence="3" id="KW-1185">Reference proteome</keyword>
<protein>
    <submittedName>
        <fullName evidence="2">Uncharacterized protein</fullName>
    </submittedName>
</protein>
<feature type="compositionally biased region" description="Polar residues" evidence="1">
    <location>
        <begin position="178"/>
        <end position="189"/>
    </location>
</feature>
<dbReference type="EMBL" id="JAODUO010000514">
    <property type="protein sequence ID" value="KAK2179093.1"/>
    <property type="molecule type" value="Genomic_DNA"/>
</dbReference>
<name>A0AAD9NSH4_RIDPI</name>
<feature type="region of interest" description="Disordered" evidence="1">
    <location>
        <begin position="378"/>
        <end position="410"/>
    </location>
</feature>
<gene>
    <name evidence="2" type="ORF">NP493_514g01012</name>
</gene>
<evidence type="ECO:0000256" key="1">
    <source>
        <dbReference type="SAM" id="MobiDB-lite"/>
    </source>
</evidence>
<sequence length="445" mass="48452">MTERLQDASNEGQPRDVVAAAVNIARAAQRAHTQASAASRKVDFIEELARRARDEADSLHDVASQLTATATSVAIIALETCCTDDERQRLRQEVVVTNDRPPPNAPATANVDHLDCLLSSLQIGREVVLNGSRQQNAERSDDTMNTDTNTDTAVTNSDSHNPSGCQQQDKSTACMEQESPSPTMTTDLGTQYAKDDATLESLRGCLKKSNDMLTDIEEVNTLVAGDKSSRHRKVGFESGSSEVAAFTAELTKREQQRRKLKPISLCKASVEPGADGGSEATVGGFSPTLRGGAFSWIDNDCRHENSASSVDSEVEDILNRQVCRLKTLDSVDPNYGVWTPTTHHRIHMVSPLLNPRERELYTVSCEDRSSVSPLPKHIFTPITSGSERSLSDFDDDVTSPHMTSDNSLDNECGDHPLANNMRLPTAVSPLTKSVQTSRHTAANDH</sequence>
<feature type="compositionally biased region" description="Low complexity" evidence="1">
    <location>
        <begin position="143"/>
        <end position="159"/>
    </location>
</feature>
<evidence type="ECO:0000313" key="2">
    <source>
        <dbReference type="EMBL" id="KAK2179093.1"/>
    </source>
</evidence>